<proteinExistence type="predicted"/>
<protein>
    <recommendedName>
        <fullName evidence="3">Lipoprotein</fullName>
    </recommendedName>
</protein>
<dbReference type="KEGG" id="ccos:Pan44_10290"/>
<dbReference type="PROSITE" id="PS51257">
    <property type="entry name" value="PROKAR_LIPOPROTEIN"/>
    <property type="match status" value="1"/>
</dbReference>
<dbReference type="EMBL" id="CP036271">
    <property type="protein sequence ID" value="QDT53014.1"/>
    <property type="molecule type" value="Genomic_DNA"/>
</dbReference>
<evidence type="ECO:0000313" key="2">
    <source>
        <dbReference type="Proteomes" id="UP000315700"/>
    </source>
</evidence>
<gene>
    <name evidence="1" type="ORF">Pan44_10290</name>
</gene>
<sequence length="231" mass="24788">MWRHALVMGLCVFTAGCAKTSIRRLQCENDEGVRFYRSKPYLQIEPAESAPDHVKLSIAYLPDFTEEYVVKQCVGFGTNNTTVTLFENGTLQTLNADVDSKVTELLGQVPGLAGAFGAPTAAAGGPSKCADFSMTVKGYRVPLGLYEAVVSPGPDCRKRLYGWRYVGFMPFSQCPTESGGLCQTNCHADVLFGLVSTGDGFEFCSLPDLASHPSATAPEMPQLEADPAATP</sequence>
<organism evidence="1 2">
    <name type="scientific">Caulifigura coniformis</name>
    <dbReference type="NCBI Taxonomy" id="2527983"/>
    <lineage>
        <taxon>Bacteria</taxon>
        <taxon>Pseudomonadati</taxon>
        <taxon>Planctomycetota</taxon>
        <taxon>Planctomycetia</taxon>
        <taxon>Planctomycetales</taxon>
        <taxon>Planctomycetaceae</taxon>
        <taxon>Caulifigura</taxon>
    </lineage>
</organism>
<evidence type="ECO:0008006" key="3">
    <source>
        <dbReference type="Google" id="ProtNLM"/>
    </source>
</evidence>
<dbReference type="Proteomes" id="UP000315700">
    <property type="component" value="Chromosome"/>
</dbReference>
<dbReference type="AlphaFoldDB" id="A0A517SA66"/>
<accession>A0A517SA66</accession>
<evidence type="ECO:0000313" key="1">
    <source>
        <dbReference type="EMBL" id="QDT53014.1"/>
    </source>
</evidence>
<name>A0A517SA66_9PLAN</name>
<keyword evidence="2" id="KW-1185">Reference proteome</keyword>
<reference evidence="1 2" key="1">
    <citation type="submission" date="2019-02" db="EMBL/GenBank/DDBJ databases">
        <title>Deep-cultivation of Planctomycetes and their phenomic and genomic characterization uncovers novel biology.</title>
        <authorList>
            <person name="Wiegand S."/>
            <person name="Jogler M."/>
            <person name="Boedeker C."/>
            <person name="Pinto D."/>
            <person name="Vollmers J."/>
            <person name="Rivas-Marin E."/>
            <person name="Kohn T."/>
            <person name="Peeters S.H."/>
            <person name="Heuer A."/>
            <person name="Rast P."/>
            <person name="Oberbeckmann S."/>
            <person name="Bunk B."/>
            <person name="Jeske O."/>
            <person name="Meyerdierks A."/>
            <person name="Storesund J.E."/>
            <person name="Kallscheuer N."/>
            <person name="Luecker S."/>
            <person name="Lage O.M."/>
            <person name="Pohl T."/>
            <person name="Merkel B.J."/>
            <person name="Hornburger P."/>
            <person name="Mueller R.-W."/>
            <person name="Bruemmer F."/>
            <person name="Labrenz M."/>
            <person name="Spormann A.M."/>
            <person name="Op den Camp H."/>
            <person name="Overmann J."/>
            <person name="Amann R."/>
            <person name="Jetten M.S.M."/>
            <person name="Mascher T."/>
            <person name="Medema M.H."/>
            <person name="Devos D.P."/>
            <person name="Kaster A.-K."/>
            <person name="Ovreas L."/>
            <person name="Rohde M."/>
            <person name="Galperin M.Y."/>
            <person name="Jogler C."/>
        </authorList>
    </citation>
    <scope>NUCLEOTIDE SEQUENCE [LARGE SCALE GENOMIC DNA]</scope>
    <source>
        <strain evidence="1 2">Pan44</strain>
    </source>
</reference>
<dbReference type="InParanoid" id="A0A517SA66"/>